<reference evidence="2 3" key="1">
    <citation type="journal article" date="2015" name="Nature">
        <title>rRNA introns, odd ribosomes, and small enigmatic genomes across a large radiation of phyla.</title>
        <authorList>
            <person name="Brown C.T."/>
            <person name="Hug L.A."/>
            <person name="Thomas B.C."/>
            <person name="Sharon I."/>
            <person name="Castelle C.J."/>
            <person name="Singh A."/>
            <person name="Wilkins M.J."/>
            <person name="Williams K.H."/>
            <person name="Banfield J.F."/>
        </authorList>
    </citation>
    <scope>NUCLEOTIDE SEQUENCE [LARGE SCALE GENOMIC DNA]</scope>
</reference>
<keyword evidence="1" id="KW-0812">Transmembrane</keyword>
<sequence length="108" mass="11890">MGIWKILGAIFVLAGWVGFSVAIGATFAWYYGVLAFIALVVVMALDFLQIKFLGYLPHIIWLAAASYSFANIIIPVVILVPLAYIISAMLVAVWAVVFVNWLISIVNR</sequence>
<dbReference type="EMBL" id="LCFK01000027">
    <property type="protein sequence ID" value="KKS93096.1"/>
    <property type="molecule type" value="Genomic_DNA"/>
</dbReference>
<feature type="transmembrane region" description="Helical" evidence="1">
    <location>
        <begin position="7"/>
        <end position="23"/>
    </location>
</feature>
<protein>
    <recommendedName>
        <fullName evidence="4">Phage holin family protein</fullName>
    </recommendedName>
</protein>
<organism evidence="2 3">
    <name type="scientific">Candidatus Collierbacteria bacterium GW2011_GWC2_43_12</name>
    <dbReference type="NCBI Taxonomy" id="1618390"/>
    <lineage>
        <taxon>Bacteria</taxon>
        <taxon>Candidatus Collieribacteriota</taxon>
    </lineage>
</organism>
<keyword evidence="1" id="KW-1133">Transmembrane helix</keyword>
<name>A0A0G1FDB7_9BACT</name>
<feature type="transmembrane region" description="Helical" evidence="1">
    <location>
        <begin position="84"/>
        <end position="103"/>
    </location>
</feature>
<feature type="transmembrane region" description="Helical" evidence="1">
    <location>
        <begin position="60"/>
        <end position="78"/>
    </location>
</feature>
<dbReference type="Proteomes" id="UP000033980">
    <property type="component" value="Unassembled WGS sequence"/>
</dbReference>
<evidence type="ECO:0000313" key="3">
    <source>
        <dbReference type="Proteomes" id="UP000033980"/>
    </source>
</evidence>
<evidence type="ECO:0000313" key="2">
    <source>
        <dbReference type="EMBL" id="KKS93096.1"/>
    </source>
</evidence>
<evidence type="ECO:0008006" key="4">
    <source>
        <dbReference type="Google" id="ProtNLM"/>
    </source>
</evidence>
<proteinExistence type="predicted"/>
<accession>A0A0G1FDB7</accession>
<evidence type="ECO:0000256" key="1">
    <source>
        <dbReference type="SAM" id="Phobius"/>
    </source>
</evidence>
<gene>
    <name evidence="2" type="ORF">UV68_C0027G0004</name>
</gene>
<comment type="caution">
    <text evidence="2">The sequence shown here is derived from an EMBL/GenBank/DDBJ whole genome shotgun (WGS) entry which is preliminary data.</text>
</comment>
<keyword evidence="1" id="KW-0472">Membrane</keyword>
<dbReference type="AlphaFoldDB" id="A0A0G1FDB7"/>
<feature type="transmembrane region" description="Helical" evidence="1">
    <location>
        <begin position="29"/>
        <end position="48"/>
    </location>
</feature>